<reference evidence="8 9" key="1">
    <citation type="submission" date="2023-02" db="EMBL/GenBank/DDBJ databases">
        <title>Oceanobacillus kimchii IFOP_LL358 isolated form Alexandrium catenella lab strain.</title>
        <authorList>
            <person name="Gajardo G."/>
            <person name="Ueki S."/>
            <person name="Maruyama F."/>
        </authorList>
    </citation>
    <scope>NUCLEOTIDE SEQUENCE [LARGE SCALE GENOMIC DNA]</scope>
    <source>
        <strain evidence="8 9">IFOP_LL358</strain>
    </source>
</reference>
<feature type="binding site" evidence="7">
    <location>
        <begin position="80"/>
        <end position="82"/>
    </location>
    <ligand>
        <name>5-amino-6-(D-ribitylamino)uracil</name>
        <dbReference type="ChEBI" id="CHEBI:15934"/>
    </ligand>
</feature>
<dbReference type="Pfam" id="PF00885">
    <property type="entry name" value="DMRL_synthase"/>
    <property type="match status" value="1"/>
</dbReference>
<comment type="caution">
    <text evidence="8">The sequence shown here is derived from an EMBL/GenBank/DDBJ whole genome shotgun (WGS) entry which is preliminary data.</text>
</comment>
<dbReference type="InterPro" id="IPR002180">
    <property type="entry name" value="LS/RS"/>
</dbReference>
<organism evidence="8 9">
    <name type="scientific">Oceanobacillus kimchii</name>
    <dbReference type="NCBI Taxonomy" id="746691"/>
    <lineage>
        <taxon>Bacteria</taxon>
        <taxon>Bacillati</taxon>
        <taxon>Bacillota</taxon>
        <taxon>Bacilli</taxon>
        <taxon>Bacillales</taxon>
        <taxon>Bacillaceae</taxon>
        <taxon>Oceanobacillus</taxon>
    </lineage>
</organism>
<evidence type="ECO:0000256" key="5">
    <source>
        <dbReference type="ARBA" id="ARBA00022679"/>
    </source>
</evidence>
<name>A0ABQ5TM72_9BACI</name>
<feature type="binding site" evidence="7">
    <location>
        <begin position="85"/>
        <end position="86"/>
    </location>
    <ligand>
        <name>(2S)-2-hydroxy-3-oxobutyl phosphate</name>
        <dbReference type="ChEBI" id="CHEBI:58830"/>
    </ligand>
</feature>
<dbReference type="Gene3D" id="3.40.50.960">
    <property type="entry name" value="Lumazine/riboflavin synthase"/>
    <property type="match status" value="1"/>
</dbReference>
<keyword evidence="9" id="KW-1185">Reference proteome</keyword>
<evidence type="ECO:0000256" key="3">
    <source>
        <dbReference type="ARBA" id="ARBA00012664"/>
    </source>
</evidence>
<feature type="binding site" evidence="7">
    <location>
        <position position="113"/>
    </location>
    <ligand>
        <name>5-amino-6-(D-ribitylamino)uracil</name>
        <dbReference type="ChEBI" id="CHEBI:15934"/>
    </ligand>
</feature>
<evidence type="ECO:0000313" key="9">
    <source>
        <dbReference type="Proteomes" id="UP001275436"/>
    </source>
</evidence>
<evidence type="ECO:0000256" key="7">
    <source>
        <dbReference type="HAMAP-Rule" id="MF_00178"/>
    </source>
</evidence>
<feature type="binding site" evidence="7">
    <location>
        <position position="127"/>
    </location>
    <ligand>
        <name>(2S)-2-hydroxy-3-oxobutyl phosphate</name>
        <dbReference type="ChEBI" id="CHEBI:58830"/>
    </ligand>
</feature>
<proteinExistence type="inferred from homology"/>
<gene>
    <name evidence="7 8" type="primary">ribH</name>
    <name evidence="8" type="ORF">MACH08_36920</name>
</gene>
<accession>A0ABQ5TM72</accession>
<evidence type="ECO:0000256" key="6">
    <source>
        <dbReference type="ARBA" id="ARBA00048785"/>
    </source>
</evidence>
<feature type="binding site" evidence="7">
    <location>
        <begin position="56"/>
        <end position="58"/>
    </location>
    <ligand>
        <name>5-amino-6-(D-ribitylamino)uracil</name>
        <dbReference type="ChEBI" id="CHEBI:15934"/>
    </ligand>
</feature>
<feature type="binding site" evidence="7">
    <location>
        <position position="22"/>
    </location>
    <ligand>
        <name>5-amino-6-(D-ribitylamino)uracil</name>
        <dbReference type="ChEBI" id="CHEBI:15934"/>
    </ligand>
</feature>
<dbReference type="NCBIfam" id="NF000812">
    <property type="entry name" value="PRK00061.1-4"/>
    <property type="match status" value="1"/>
</dbReference>
<dbReference type="EC" id="2.5.1.78" evidence="3 7"/>
<comment type="similarity">
    <text evidence="2 7">Belongs to the DMRL synthase family.</text>
</comment>
<comment type="pathway">
    <text evidence="1 7">Cofactor biosynthesis; riboflavin biosynthesis; riboflavin from 2-hydroxy-3-oxobutyl phosphate and 5-amino-6-(D-ribitylamino)uracil: step 1/2.</text>
</comment>
<evidence type="ECO:0000256" key="2">
    <source>
        <dbReference type="ARBA" id="ARBA00007424"/>
    </source>
</evidence>
<keyword evidence="5 7" id="KW-0808">Transferase</keyword>
<dbReference type="PANTHER" id="PTHR21058:SF0">
    <property type="entry name" value="6,7-DIMETHYL-8-RIBITYLLUMAZINE SYNTHASE"/>
    <property type="match status" value="1"/>
</dbReference>
<evidence type="ECO:0000256" key="1">
    <source>
        <dbReference type="ARBA" id="ARBA00004917"/>
    </source>
</evidence>
<dbReference type="HAMAP" id="MF_00178">
    <property type="entry name" value="Lumazine_synth"/>
    <property type="match status" value="1"/>
</dbReference>
<dbReference type="RefSeq" id="WP_069684849.1">
    <property type="nucleotide sequence ID" value="NZ_BSKO01000001.1"/>
</dbReference>
<comment type="function">
    <text evidence="7">Catalyzes the formation of 6,7-dimethyl-8-ribityllumazine by condensation of 5-amino-6-(D-ribitylamino)uracil with 3,4-dihydroxy-2-butanone 4-phosphate. This is the penultimate step in the biosynthesis of riboflavin.</text>
</comment>
<dbReference type="PANTHER" id="PTHR21058">
    <property type="entry name" value="6,7-DIMETHYL-8-RIBITYLLUMAZINE SYNTHASE DMRL SYNTHASE LUMAZINE SYNTHASE"/>
    <property type="match status" value="1"/>
</dbReference>
<evidence type="ECO:0000313" key="8">
    <source>
        <dbReference type="EMBL" id="GLO67908.1"/>
    </source>
</evidence>
<dbReference type="InterPro" id="IPR034964">
    <property type="entry name" value="LS"/>
</dbReference>
<dbReference type="EMBL" id="BSKO01000001">
    <property type="protein sequence ID" value="GLO67908.1"/>
    <property type="molecule type" value="Genomic_DNA"/>
</dbReference>
<comment type="subunit">
    <text evidence="7">Forms an icosahedral capsid composed of 60 subunits, arranged as a dodecamer of pentamers.</text>
</comment>
<dbReference type="InterPro" id="IPR036467">
    <property type="entry name" value="LS/RS_sf"/>
</dbReference>
<evidence type="ECO:0000256" key="4">
    <source>
        <dbReference type="ARBA" id="ARBA00022619"/>
    </source>
</evidence>
<comment type="catalytic activity">
    <reaction evidence="6 7">
        <text>(2S)-2-hydroxy-3-oxobutyl phosphate + 5-amino-6-(D-ribitylamino)uracil = 6,7-dimethyl-8-(1-D-ribityl)lumazine + phosphate + 2 H2O + H(+)</text>
        <dbReference type="Rhea" id="RHEA:26152"/>
        <dbReference type="ChEBI" id="CHEBI:15377"/>
        <dbReference type="ChEBI" id="CHEBI:15378"/>
        <dbReference type="ChEBI" id="CHEBI:15934"/>
        <dbReference type="ChEBI" id="CHEBI:43474"/>
        <dbReference type="ChEBI" id="CHEBI:58201"/>
        <dbReference type="ChEBI" id="CHEBI:58830"/>
        <dbReference type="EC" id="2.5.1.78"/>
    </reaction>
</comment>
<sequence length="161" mass="17515">MTIYEGNYNGQGKKIAIVTSRFNEFITARLLSGAEDMLIRHGVARENIDVIWVPGAFEIPFITKRAVNSQKYDGVLTLGTVIRGATTHYDYVCNEVSKGVAQVGMNSNIPVLFGVLTTESIEQAVERAGTKAGNKGAETALGLLEMISLNEQFQIESIGMN</sequence>
<dbReference type="SUPFAM" id="SSF52121">
    <property type="entry name" value="Lumazine synthase"/>
    <property type="match status" value="1"/>
</dbReference>
<feature type="active site" description="Proton donor" evidence="7">
    <location>
        <position position="88"/>
    </location>
</feature>
<dbReference type="CDD" id="cd09209">
    <property type="entry name" value="Lumazine_synthase-I"/>
    <property type="match status" value="1"/>
</dbReference>
<dbReference type="Proteomes" id="UP001275436">
    <property type="component" value="Unassembled WGS sequence"/>
</dbReference>
<dbReference type="NCBIfam" id="TIGR00114">
    <property type="entry name" value="lumazine-synth"/>
    <property type="match status" value="1"/>
</dbReference>
<keyword evidence="4 7" id="KW-0686">Riboflavin biosynthesis</keyword>
<protein>
    <recommendedName>
        <fullName evidence="3 7">6,7-dimethyl-8-ribityllumazine synthase</fullName>
        <shortName evidence="7">DMRL synthase</shortName>
        <shortName evidence="7">LS</shortName>
        <shortName evidence="7">Lumazine synthase</shortName>
        <ecNumber evidence="3 7">2.5.1.78</ecNumber>
    </recommendedName>
</protein>